<sequence>MSKFKKKNKVKENIPTSALPDIIFMLLFFFMVTTVLRENDMLVEQKIPQATQLQKLEKKTLISYLYVGKPKNTALYGTEPRIQANDALINTSDIILWVNQEKDKLSEAERDMITISLKADRDVKMGPISDIQFELREVDARRVLYASVGKIQN</sequence>
<dbReference type="InterPro" id="IPR003400">
    <property type="entry name" value="ExbD"/>
</dbReference>
<keyword evidence="7" id="KW-0813">Transport</keyword>
<dbReference type="PATRIC" id="fig|866536.3.peg.1970"/>
<reference evidence="9" key="1">
    <citation type="submission" date="2012-06" db="EMBL/GenBank/DDBJ databases">
        <title>The complete genome of Belliella baltica DSM 15883.</title>
        <authorList>
            <person name="Lucas S."/>
            <person name="Copeland A."/>
            <person name="Lapidus A."/>
            <person name="Goodwin L."/>
            <person name="Pitluck S."/>
            <person name="Peters L."/>
            <person name="Mikhailova N."/>
            <person name="Davenport K."/>
            <person name="Kyrpides N."/>
            <person name="Mavromatis K."/>
            <person name="Pagani I."/>
            <person name="Ivanova N."/>
            <person name="Ovchinnikova G."/>
            <person name="Zeytun A."/>
            <person name="Detter J.C."/>
            <person name="Han C."/>
            <person name="Land M."/>
            <person name="Hauser L."/>
            <person name="Markowitz V."/>
            <person name="Cheng J.-F."/>
            <person name="Hugenholtz P."/>
            <person name="Woyke T."/>
            <person name="Wu D."/>
            <person name="Tindall B."/>
            <person name="Pomrenke H."/>
            <person name="Brambilla E."/>
            <person name="Klenk H.-P."/>
            <person name="Eisen J.A."/>
        </authorList>
    </citation>
    <scope>NUCLEOTIDE SEQUENCE [LARGE SCALE GENOMIC DNA]</scope>
    <source>
        <strain evidence="9">DSM 15883 / CIP 108006 / LMG 21964 / BA134</strain>
    </source>
</reference>
<evidence type="ECO:0000256" key="7">
    <source>
        <dbReference type="RuleBase" id="RU003879"/>
    </source>
</evidence>
<evidence type="ECO:0000256" key="2">
    <source>
        <dbReference type="ARBA" id="ARBA00005811"/>
    </source>
</evidence>
<dbReference type="STRING" id="866536.Belba_1910"/>
<dbReference type="GO" id="GO:0022857">
    <property type="term" value="F:transmembrane transporter activity"/>
    <property type="evidence" value="ECO:0007669"/>
    <property type="project" value="InterPro"/>
</dbReference>
<proteinExistence type="inferred from homology"/>
<dbReference type="OrthoDB" id="9810103at2"/>
<name>I3Z5H8_BELBD</name>
<evidence type="ECO:0000313" key="8">
    <source>
        <dbReference type="EMBL" id="AFL84496.1"/>
    </source>
</evidence>
<protein>
    <submittedName>
        <fullName evidence="8">Biopolymer transport protein ExbD/TolR</fullName>
    </submittedName>
</protein>
<accession>I3Z5H8</accession>
<dbReference type="eggNOG" id="COG0848">
    <property type="taxonomic scope" value="Bacteria"/>
</dbReference>
<dbReference type="GO" id="GO:0005886">
    <property type="term" value="C:plasma membrane"/>
    <property type="evidence" value="ECO:0007669"/>
    <property type="project" value="UniProtKB-SubCell"/>
</dbReference>
<evidence type="ECO:0000256" key="4">
    <source>
        <dbReference type="ARBA" id="ARBA00022692"/>
    </source>
</evidence>
<keyword evidence="5" id="KW-1133">Transmembrane helix</keyword>
<evidence type="ECO:0000313" key="9">
    <source>
        <dbReference type="Proteomes" id="UP000006050"/>
    </source>
</evidence>
<comment type="similarity">
    <text evidence="2 7">Belongs to the ExbD/TolR family.</text>
</comment>
<keyword evidence="3" id="KW-1003">Cell membrane</keyword>
<dbReference type="KEGG" id="bbd:Belba_1910"/>
<dbReference type="RefSeq" id="WP_014772475.1">
    <property type="nucleotide sequence ID" value="NC_018010.1"/>
</dbReference>
<dbReference type="AlphaFoldDB" id="I3Z5H8"/>
<dbReference type="GO" id="GO:0015031">
    <property type="term" value="P:protein transport"/>
    <property type="evidence" value="ECO:0007669"/>
    <property type="project" value="UniProtKB-KW"/>
</dbReference>
<dbReference type="HOGENOM" id="CLU_139779_0_0_10"/>
<evidence type="ECO:0000256" key="3">
    <source>
        <dbReference type="ARBA" id="ARBA00022475"/>
    </source>
</evidence>
<dbReference type="EMBL" id="CP003281">
    <property type="protein sequence ID" value="AFL84496.1"/>
    <property type="molecule type" value="Genomic_DNA"/>
</dbReference>
<gene>
    <name evidence="8" type="ordered locus">Belba_1910</name>
</gene>
<keyword evidence="4 7" id="KW-0812">Transmembrane</keyword>
<evidence type="ECO:0000256" key="1">
    <source>
        <dbReference type="ARBA" id="ARBA00004162"/>
    </source>
</evidence>
<evidence type="ECO:0000256" key="5">
    <source>
        <dbReference type="ARBA" id="ARBA00022989"/>
    </source>
</evidence>
<dbReference type="Proteomes" id="UP000006050">
    <property type="component" value="Chromosome"/>
</dbReference>
<comment type="subcellular location">
    <subcellularLocation>
        <location evidence="1">Cell membrane</location>
        <topology evidence="1">Single-pass membrane protein</topology>
    </subcellularLocation>
    <subcellularLocation>
        <location evidence="7">Cell membrane</location>
        <topology evidence="7">Single-pass type II membrane protein</topology>
    </subcellularLocation>
</comment>
<dbReference type="Pfam" id="PF02472">
    <property type="entry name" value="ExbD"/>
    <property type="match status" value="1"/>
</dbReference>
<organism evidence="8 9">
    <name type="scientific">Belliella baltica (strain DSM 15883 / CIP 108006 / LMG 21964 / BA134)</name>
    <dbReference type="NCBI Taxonomy" id="866536"/>
    <lineage>
        <taxon>Bacteria</taxon>
        <taxon>Pseudomonadati</taxon>
        <taxon>Bacteroidota</taxon>
        <taxon>Cytophagia</taxon>
        <taxon>Cytophagales</taxon>
        <taxon>Cyclobacteriaceae</taxon>
        <taxon>Belliella</taxon>
    </lineage>
</organism>
<keyword evidence="6" id="KW-0472">Membrane</keyword>
<keyword evidence="9" id="KW-1185">Reference proteome</keyword>
<keyword evidence="7" id="KW-0653">Protein transport</keyword>
<evidence type="ECO:0000256" key="6">
    <source>
        <dbReference type="ARBA" id="ARBA00023136"/>
    </source>
</evidence>